<evidence type="ECO:0000313" key="1">
    <source>
        <dbReference type="EMBL" id="JAH55483.1"/>
    </source>
</evidence>
<proteinExistence type="predicted"/>
<accession>A0A0E9TRX5</accession>
<protein>
    <submittedName>
        <fullName evidence="1">Uncharacterized protein</fullName>
    </submittedName>
</protein>
<reference evidence="1" key="2">
    <citation type="journal article" date="2015" name="Fish Shellfish Immunol.">
        <title>Early steps in the European eel (Anguilla anguilla)-Vibrio vulnificus interaction in the gills: Role of the RtxA13 toxin.</title>
        <authorList>
            <person name="Callol A."/>
            <person name="Pajuelo D."/>
            <person name="Ebbesson L."/>
            <person name="Teles M."/>
            <person name="MacKenzie S."/>
            <person name="Amaro C."/>
        </authorList>
    </citation>
    <scope>NUCLEOTIDE SEQUENCE</scope>
</reference>
<reference evidence="1" key="1">
    <citation type="submission" date="2014-11" db="EMBL/GenBank/DDBJ databases">
        <authorList>
            <person name="Amaro Gonzalez C."/>
        </authorList>
    </citation>
    <scope>NUCLEOTIDE SEQUENCE</scope>
</reference>
<dbReference type="AlphaFoldDB" id="A0A0E9TRX5"/>
<dbReference type="EMBL" id="GBXM01053094">
    <property type="protein sequence ID" value="JAH55483.1"/>
    <property type="molecule type" value="Transcribed_RNA"/>
</dbReference>
<name>A0A0E9TRX5_ANGAN</name>
<sequence length="29" mass="3308">MVRGLFLQLKGCGFDFPDQGYCHTLEQCT</sequence>
<organism evidence="1">
    <name type="scientific">Anguilla anguilla</name>
    <name type="common">European freshwater eel</name>
    <name type="synonym">Muraena anguilla</name>
    <dbReference type="NCBI Taxonomy" id="7936"/>
    <lineage>
        <taxon>Eukaryota</taxon>
        <taxon>Metazoa</taxon>
        <taxon>Chordata</taxon>
        <taxon>Craniata</taxon>
        <taxon>Vertebrata</taxon>
        <taxon>Euteleostomi</taxon>
        <taxon>Actinopterygii</taxon>
        <taxon>Neopterygii</taxon>
        <taxon>Teleostei</taxon>
        <taxon>Anguilliformes</taxon>
        <taxon>Anguillidae</taxon>
        <taxon>Anguilla</taxon>
    </lineage>
</organism>